<evidence type="ECO:0000313" key="1">
    <source>
        <dbReference type="EMBL" id="KAJ9124553.1"/>
    </source>
</evidence>
<organism evidence="1 2">
    <name type="scientific">Naganishia onofrii</name>
    <dbReference type="NCBI Taxonomy" id="1851511"/>
    <lineage>
        <taxon>Eukaryota</taxon>
        <taxon>Fungi</taxon>
        <taxon>Dikarya</taxon>
        <taxon>Basidiomycota</taxon>
        <taxon>Agaricomycotina</taxon>
        <taxon>Tremellomycetes</taxon>
        <taxon>Filobasidiales</taxon>
        <taxon>Filobasidiaceae</taxon>
        <taxon>Naganishia</taxon>
    </lineage>
</organism>
<dbReference type="Proteomes" id="UP001234202">
    <property type="component" value="Unassembled WGS sequence"/>
</dbReference>
<keyword evidence="2" id="KW-1185">Reference proteome</keyword>
<protein>
    <submittedName>
        <fullName evidence="1">Uncharacterized protein</fullName>
    </submittedName>
</protein>
<accession>A0ACC2XKP3</accession>
<comment type="caution">
    <text evidence="1">The sequence shown here is derived from an EMBL/GenBank/DDBJ whole genome shotgun (WGS) entry which is preliminary data.</text>
</comment>
<evidence type="ECO:0000313" key="2">
    <source>
        <dbReference type="Proteomes" id="UP001234202"/>
    </source>
</evidence>
<proteinExistence type="predicted"/>
<reference evidence="1" key="1">
    <citation type="submission" date="2023-04" db="EMBL/GenBank/DDBJ databases">
        <title>Draft Genome sequencing of Naganishia species isolated from polar environments using Oxford Nanopore Technology.</title>
        <authorList>
            <person name="Leo P."/>
            <person name="Venkateswaran K."/>
        </authorList>
    </citation>
    <scope>NUCLEOTIDE SEQUENCE</scope>
    <source>
        <strain evidence="1">DBVPG 5303</strain>
    </source>
</reference>
<gene>
    <name evidence="1" type="ORF">QFC24_003345</name>
</gene>
<sequence length="614" mass="67907">MNLGRYTVSTPANPAYASVSFTESVPAPVPLKIARKNVSDQNQPPTSRKGKEREAYRPAAAVLEPPTDGQEPRKKRRRNGTFVVAGEEGFEVWSNQPQLRLLLRRNLTGSISIAHSLPITPLFILVGGGRNPVFPPNKVVIWLESMANPSVASSQKDGHRIGRGRAVASIEYGSAVIFSLVLHVISRCHGFVVILSHSCHYYEYGMRRISPASREIPDIDDKPWANGAGESTLPQTGFWLEKRSEWKTCLNEKGLGALSVELGTGVLAIPGRQTGHVQLVQLSPCQELPLQPETEYPPLAPNFRTPIIVTHTHALSALSCTSDGKHIVTASDRGTLLRVWNTRTGSMERELRRGLDRADIWGATMVYEPLVTGGQELVLACWSDKGTIHVWRDVLGVKRPTRDGKAQAAESNPLKPSLRSLLDPYMSKSKYFTSTPSDVLFRLPLSERSTKEVIKDYSGSSGDRPSREELRLSEMYQVAWIERESDPEPAASVPPAPPPSEPQKKRTHFAATRKPDGTPREDSSTTASSNTGNLRLAMHQLIVVTHTGDWFRLGVPDGQADPLSGEAMTDSEKDDGDEDTKDYTTIRPTSRTTDRADRCKVLEYRRLRTVSAEW</sequence>
<name>A0ACC2XKP3_9TREE</name>
<dbReference type="EMBL" id="JASBWV010000010">
    <property type="protein sequence ID" value="KAJ9124553.1"/>
    <property type="molecule type" value="Genomic_DNA"/>
</dbReference>